<comment type="caution">
    <text evidence="1">The sequence shown here is derived from an EMBL/GenBank/DDBJ whole genome shotgun (WGS) entry which is preliminary data.</text>
</comment>
<evidence type="ECO:0000313" key="2">
    <source>
        <dbReference type="Proteomes" id="UP000051063"/>
    </source>
</evidence>
<dbReference type="Proteomes" id="UP000051063">
    <property type="component" value="Unassembled WGS sequence"/>
</dbReference>
<dbReference type="EMBL" id="LJJB01000007">
    <property type="protein sequence ID" value="KQL50013.1"/>
    <property type="molecule type" value="Genomic_DNA"/>
</dbReference>
<sequence length="68" mass="7688">MAQARSLADAEAAITAFPVRYNTLKDIETTESEDLGETLWQLSQSDHLIGQTIPEVMAQRWFDAARDY</sequence>
<keyword evidence="2" id="KW-1185">Reference proteome</keyword>
<proteinExistence type="predicted"/>
<protein>
    <recommendedName>
        <fullName evidence="3">ABC transporter substrate-binding protein</fullName>
    </recommendedName>
</protein>
<gene>
    <name evidence="1" type="ORF">AN963_10175</name>
</gene>
<evidence type="ECO:0000313" key="1">
    <source>
        <dbReference type="EMBL" id="KQL50013.1"/>
    </source>
</evidence>
<reference evidence="1 2" key="1">
    <citation type="submission" date="2015-09" db="EMBL/GenBank/DDBJ databases">
        <title>Genome sequencing project for genomic taxonomy and phylogenomics of Bacillus-like bacteria.</title>
        <authorList>
            <person name="Liu B."/>
            <person name="Wang J."/>
            <person name="Zhu Y."/>
            <person name="Liu G."/>
            <person name="Chen Q."/>
            <person name="Chen Z."/>
            <person name="Lan J."/>
            <person name="Che J."/>
            <person name="Ge C."/>
            <person name="Shi H."/>
            <person name="Pan Z."/>
            <person name="Liu X."/>
        </authorList>
    </citation>
    <scope>NUCLEOTIDE SEQUENCE [LARGE SCALE GENOMIC DNA]</scope>
    <source>
        <strain evidence="1 2">DSM 8552</strain>
    </source>
</reference>
<evidence type="ECO:0008006" key="3">
    <source>
        <dbReference type="Google" id="ProtNLM"/>
    </source>
</evidence>
<name>A0ABR5NEL4_BRECH</name>
<accession>A0ABR5NEL4</accession>
<organism evidence="1 2">
    <name type="scientific">Brevibacillus choshinensis</name>
    <dbReference type="NCBI Taxonomy" id="54911"/>
    <lineage>
        <taxon>Bacteria</taxon>
        <taxon>Bacillati</taxon>
        <taxon>Bacillota</taxon>
        <taxon>Bacilli</taxon>
        <taxon>Bacillales</taxon>
        <taxon>Paenibacillaceae</taxon>
        <taxon>Brevibacillus</taxon>
    </lineage>
</organism>